<sequence length="147" mass="16650">MGFIARNFLDKKGVKKKKQAPVSPWDWQVELRSPNQKHLAKIAQGCEIAMGAPSMGVLHLNGKPIEPYANASIVWSDDSTLLAVPVWTNGWKQVVKVFTIDGQCIFQSKQRYRVLELHDFENGIIKGIDSPIYQPKKMELFVATERL</sequence>
<dbReference type="Proteomes" id="UP000001208">
    <property type="component" value="Chromosome"/>
</dbReference>
<reference evidence="1 2" key="1">
    <citation type="submission" date="2008-06" db="EMBL/GenBank/DDBJ databases">
        <title>Complete sequence of Chloroherpeton thalassium ATCC 35110.</title>
        <authorList>
            <consortium name="US DOE Joint Genome Institute"/>
            <person name="Lucas S."/>
            <person name="Copeland A."/>
            <person name="Lapidus A."/>
            <person name="Glavina del Rio T."/>
            <person name="Dalin E."/>
            <person name="Tice H."/>
            <person name="Bruce D."/>
            <person name="Goodwin L."/>
            <person name="Pitluck S."/>
            <person name="Schmutz J."/>
            <person name="Larimer F."/>
            <person name="Land M."/>
            <person name="Hauser L."/>
            <person name="Kyrpides N."/>
            <person name="Mikhailova N."/>
            <person name="Liu Z."/>
            <person name="Li T."/>
            <person name="Zhao F."/>
            <person name="Overmann J."/>
            <person name="Bryant D.A."/>
            <person name="Richardson P."/>
        </authorList>
    </citation>
    <scope>NUCLEOTIDE SEQUENCE [LARGE SCALE GENOMIC DNA]</scope>
    <source>
        <strain evidence="2">ATCC 35110 / GB-78</strain>
    </source>
</reference>
<proteinExistence type="predicted"/>
<organism evidence="1 2">
    <name type="scientific">Chloroherpeton thalassium (strain ATCC 35110 / GB-78)</name>
    <dbReference type="NCBI Taxonomy" id="517418"/>
    <lineage>
        <taxon>Bacteria</taxon>
        <taxon>Pseudomonadati</taxon>
        <taxon>Chlorobiota</taxon>
        <taxon>Chlorobiia</taxon>
        <taxon>Chlorobiales</taxon>
        <taxon>Chloroherpetonaceae</taxon>
        <taxon>Chloroherpeton</taxon>
    </lineage>
</organism>
<dbReference type="HOGENOM" id="CLU_1624090_0_0_10"/>
<protein>
    <submittedName>
        <fullName evidence="1">Uncharacterized protein</fullName>
    </submittedName>
</protein>
<gene>
    <name evidence="1" type="ordered locus">Ctha_1049</name>
</gene>
<dbReference type="AlphaFoldDB" id="B3QXY5"/>
<keyword evidence="2" id="KW-1185">Reference proteome</keyword>
<evidence type="ECO:0000313" key="1">
    <source>
        <dbReference type="EMBL" id="ACF13513.1"/>
    </source>
</evidence>
<dbReference type="EMBL" id="CP001100">
    <property type="protein sequence ID" value="ACF13513.1"/>
    <property type="molecule type" value="Genomic_DNA"/>
</dbReference>
<accession>B3QXY5</accession>
<evidence type="ECO:0000313" key="2">
    <source>
        <dbReference type="Proteomes" id="UP000001208"/>
    </source>
</evidence>
<name>B3QXY5_CHLT3</name>
<dbReference type="KEGG" id="cts:Ctha_1049"/>